<reference evidence="4 5" key="1">
    <citation type="submission" date="2019-07" db="EMBL/GenBank/DDBJ databases">
        <title>Whole genome shotgun sequence of Kocuria flava NBRC 107626.</title>
        <authorList>
            <person name="Hosoyama A."/>
            <person name="Uohara A."/>
            <person name="Ohji S."/>
            <person name="Ichikawa N."/>
        </authorList>
    </citation>
    <scope>NUCLEOTIDE SEQUENCE [LARGE SCALE GENOMIC DNA]</scope>
    <source>
        <strain evidence="4 5">NBRC 107626</strain>
    </source>
</reference>
<organism evidence="4 5">
    <name type="scientific">Kocuria flava</name>
    <dbReference type="NCBI Taxonomy" id="446860"/>
    <lineage>
        <taxon>Bacteria</taxon>
        <taxon>Bacillati</taxon>
        <taxon>Actinomycetota</taxon>
        <taxon>Actinomycetes</taxon>
        <taxon>Micrococcales</taxon>
        <taxon>Micrococcaceae</taxon>
        <taxon>Kocuria</taxon>
    </lineage>
</organism>
<dbReference type="SUPFAM" id="SSF51735">
    <property type="entry name" value="NAD(P)-binding Rossmann-fold domains"/>
    <property type="match status" value="1"/>
</dbReference>
<proteinExistence type="predicted"/>
<dbReference type="PANTHER" id="PTHR21089">
    <property type="entry name" value="SHIKIMATE DEHYDROGENASE"/>
    <property type="match status" value="1"/>
</dbReference>
<dbReference type="InterPro" id="IPR022893">
    <property type="entry name" value="Shikimate_DH_fam"/>
</dbReference>
<evidence type="ECO:0000259" key="3">
    <source>
        <dbReference type="Pfam" id="PF08501"/>
    </source>
</evidence>
<comment type="pathway">
    <text evidence="1">Metabolic intermediate biosynthesis; chorismate biosynthesis; chorismate from D-erythrose 4-phosphate and phosphoenolpyruvate: step 4/7.</text>
</comment>
<keyword evidence="2" id="KW-0057">Aromatic amino acid biosynthesis</keyword>
<dbReference type="Gene3D" id="3.40.50.720">
    <property type="entry name" value="NAD(P)-binding Rossmann-like Domain"/>
    <property type="match status" value="1"/>
</dbReference>
<dbReference type="Gene3D" id="3.40.50.10860">
    <property type="entry name" value="Leucine Dehydrogenase, chain A, domain 1"/>
    <property type="match status" value="1"/>
</dbReference>
<dbReference type="NCBIfam" id="NF001311">
    <property type="entry name" value="PRK00258.1-3"/>
    <property type="match status" value="1"/>
</dbReference>
<dbReference type="PANTHER" id="PTHR21089:SF1">
    <property type="entry name" value="BIFUNCTIONAL 3-DEHYDROQUINATE DEHYDRATASE_SHIKIMATE DEHYDROGENASE, CHLOROPLASTIC"/>
    <property type="match status" value="1"/>
</dbReference>
<protein>
    <submittedName>
        <fullName evidence="4">Shikimate 5-dehydrogenase</fullName>
    </submittedName>
</protein>
<dbReference type="InterPro" id="IPR046346">
    <property type="entry name" value="Aminoacid_DH-like_N_sf"/>
</dbReference>
<gene>
    <name evidence="4" type="primary">aroE_2</name>
    <name evidence="4" type="ORF">KFL01_16300</name>
</gene>
<evidence type="ECO:0000313" key="4">
    <source>
        <dbReference type="EMBL" id="GEO92324.1"/>
    </source>
</evidence>
<feature type="domain" description="Shikimate dehydrogenase substrate binding N-terminal" evidence="3">
    <location>
        <begin position="10"/>
        <end position="93"/>
    </location>
</feature>
<evidence type="ECO:0000256" key="1">
    <source>
        <dbReference type="ARBA" id="ARBA00004871"/>
    </source>
</evidence>
<sequence>MRLSPGRAAVVGRPVGHSRSPDLHRAAYAVLGEEIAYDRQELAEEELPGWVAARRGDPAWRGLSVTMPLKAAAAACADELTELAAAVGVVNTLVLRPDGTVLGHNTDVAGIVGAVRAAGHVPAVPAVAVLGGGGTATAAVAAARELGARSADVFVRSSARAGGTAAAGSALGLPVRLRPWEEATGALAGYDVVVCTLPPHGADELAAALGRAAPATTGVLLDAAYDPWPSAIARAWSAAGGAVAPGLDMLIFQAVDQVRLFTGRSLGEPLPREQDVIAAMCTAVGRPIRVPPAVPRNRT</sequence>
<keyword evidence="2" id="KW-0028">Amino-acid biosynthesis</keyword>
<evidence type="ECO:0000313" key="5">
    <source>
        <dbReference type="Proteomes" id="UP000321155"/>
    </source>
</evidence>
<dbReference type="InterPro" id="IPR013708">
    <property type="entry name" value="Shikimate_DH-bd_N"/>
</dbReference>
<dbReference type="SUPFAM" id="SSF53223">
    <property type="entry name" value="Aminoacid dehydrogenase-like, N-terminal domain"/>
    <property type="match status" value="1"/>
</dbReference>
<dbReference type="Pfam" id="PF08501">
    <property type="entry name" value="Shikimate_dh_N"/>
    <property type="match status" value="1"/>
</dbReference>
<comment type="caution">
    <text evidence="4">The sequence shown here is derived from an EMBL/GenBank/DDBJ whole genome shotgun (WGS) entry which is preliminary data.</text>
</comment>
<keyword evidence="5" id="KW-1185">Reference proteome</keyword>
<dbReference type="EMBL" id="BJZR01000039">
    <property type="protein sequence ID" value="GEO92324.1"/>
    <property type="molecule type" value="Genomic_DNA"/>
</dbReference>
<evidence type="ECO:0000256" key="2">
    <source>
        <dbReference type="ARBA" id="ARBA00023141"/>
    </source>
</evidence>
<name>A0ABQ0X8X8_9MICC</name>
<accession>A0ABQ0X8X8</accession>
<dbReference type="InterPro" id="IPR036291">
    <property type="entry name" value="NAD(P)-bd_dom_sf"/>
</dbReference>
<dbReference type="Proteomes" id="UP000321155">
    <property type="component" value="Unassembled WGS sequence"/>
</dbReference>